<evidence type="ECO:0000313" key="9">
    <source>
        <dbReference type="EMBL" id="GCB78566.1"/>
    </source>
</evidence>
<organism evidence="9 10">
    <name type="scientific">Scyliorhinus torazame</name>
    <name type="common">Cloudy catshark</name>
    <name type="synonym">Catulus torazame</name>
    <dbReference type="NCBI Taxonomy" id="75743"/>
    <lineage>
        <taxon>Eukaryota</taxon>
        <taxon>Metazoa</taxon>
        <taxon>Chordata</taxon>
        <taxon>Craniata</taxon>
        <taxon>Vertebrata</taxon>
        <taxon>Chondrichthyes</taxon>
        <taxon>Elasmobranchii</taxon>
        <taxon>Galeomorphii</taxon>
        <taxon>Galeoidea</taxon>
        <taxon>Carcharhiniformes</taxon>
        <taxon>Scyliorhinidae</taxon>
        <taxon>Scyliorhinus</taxon>
    </lineage>
</organism>
<dbReference type="PROSITE" id="PS00227">
    <property type="entry name" value="TUBULIN"/>
    <property type="match status" value="1"/>
</dbReference>
<dbReference type="InterPro" id="IPR036525">
    <property type="entry name" value="Tubulin/FtsZ_GTPase_sf"/>
</dbReference>
<evidence type="ECO:0000256" key="6">
    <source>
        <dbReference type="ARBA" id="ARBA00023134"/>
    </source>
</evidence>
<keyword evidence="6" id="KW-0342">GTP-binding</keyword>
<dbReference type="PANTHER" id="PTHR11588">
    <property type="entry name" value="TUBULIN"/>
    <property type="match status" value="1"/>
</dbReference>
<evidence type="ECO:0000259" key="8">
    <source>
        <dbReference type="Pfam" id="PF00091"/>
    </source>
</evidence>
<dbReference type="GO" id="GO:0005525">
    <property type="term" value="F:GTP binding"/>
    <property type="evidence" value="ECO:0007669"/>
    <property type="project" value="UniProtKB-KW"/>
</dbReference>
<dbReference type="OrthoDB" id="2588702at2759"/>
<feature type="non-terminal residue" evidence="9">
    <location>
        <position position="1"/>
    </location>
</feature>
<evidence type="ECO:0000256" key="2">
    <source>
        <dbReference type="ARBA" id="ARBA00009636"/>
    </source>
</evidence>
<keyword evidence="5" id="KW-0547">Nucleotide-binding</keyword>
<evidence type="ECO:0000256" key="4">
    <source>
        <dbReference type="ARBA" id="ARBA00022701"/>
    </source>
</evidence>
<reference evidence="9 10" key="1">
    <citation type="journal article" date="2018" name="Nat. Ecol. Evol.">
        <title>Shark genomes provide insights into elasmobranch evolution and the origin of vertebrates.</title>
        <authorList>
            <person name="Hara Y"/>
            <person name="Yamaguchi K"/>
            <person name="Onimaru K"/>
            <person name="Kadota M"/>
            <person name="Koyanagi M"/>
            <person name="Keeley SD"/>
            <person name="Tatsumi K"/>
            <person name="Tanaka K"/>
            <person name="Motone F"/>
            <person name="Kageyama Y"/>
            <person name="Nozu R"/>
            <person name="Adachi N"/>
            <person name="Nishimura O"/>
            <person name="Nakagawa R"/>
            <person name="Tanegashima C"/>
            <person name="Kiyatake I"/>
            <person name="Matsumoto R"/>
            <person name="Murakumo K"/>
            <person name="Nishida K"/>
            <person name="Terakita A"/>
            <person name="Kuratani S"/>
            <person name="Sato K"/>
            <person name="Hyodo S Kuraku.S."/>
        </authorList>
    </citation>
    <scope>NUCLEOTIDE SEQUENCE [LARGE SCALE GENOMIC DNA]</scope>
</reference>
<dbReference type="AlphaFoldDB" id="A0A401PZM3"/>
<evidence type="ECO:0000313" key="10">
    <source>
        <dbReference type="Proteomes" id="UP000288216"/>
    </source>
</evidence>
<keyword evidence="3" id="KW-0963">Cytoplasm</keyword>
<dbReference type="InterPro" id="IPR000217">
    <property type="entry name" value="Tubulin"/>
</dbReference>
<dbReference type="Gene3D" id="3.40.50.1440">
    <property type="entry name" value="Tubulin/FtsZ, GTPase domain"/>
    <property type="match status" value="1"/>
</dbReference>
<dbReference type="GO" id="GO:0005874">
    <property type="term" value="C:microtubule"/>
    <property type="evidence" value="ECO:0007669"/>
    <property type="project" value="UniProtKB-KW"/>
</dbReference>
<comment type="caution">
    <text evidence="9">The sequence shown here is derived from an EMBL/GenBank/DDBJ whole genome shotgun (WGS) entry which is preliminary data.</text>
</comment>
<keyword evidence="4" id="KW-0493">Microtubule</keyword>
<sequence length="121" mass="13642">YPFYTRDGKLSALSVDSEPKVVRRLLREVKTGSFRDSNILVGQRGRGNNWAFGYHGPRSEDENSLLHRAMDSFRKEVERRDSYSGVILLHSLSGGTGSGEQSQRLIKQLACRGGFSWPLLQ</sequence>
<evidence type="ECO:0000256" key="1">
    <source>
        <dbReference type="ARBA" id="ARBA00004245"/>
    </source>
</evidence>
<dbReference type="InterPro" id="IPR017975">
    <property type="entry name" value="Tubulin_CS"/>
</dbReference>
<keyword evidence="10" id="KW-1185">Reference proteome</keyword>
<name>A0A401PZM3_SCYTO</name>
<feature type="domain" description="Tubulin/FtsZ GTPase" evidence="8">
    <location>
        <begin position="3"/>
        <end position="100"/>
    </location>
</feature>
<dbReference type="SUPFAM" id="SSF52490">
    <property type="entry name" value="Tubulin nucleotide-binding domain-like"/>
    <property type="match status" value="1"/>
</dbReference>
<dbReference type="GO" id="GO:0007017">
    <property type="term" value="P:microtubule-based process"/>
    <property type="evidence" value="ECO:0007669"/>
    <property type="project" value="InterPro"/>
</dbReference>
<comment type="similarity">
    <text evidence="2">Belongs to the tubulin family.</text>
</comment>
<keyword evidence="7" id="KW-0206">Cytoskeleton</keyword>
<evidence type="ECO:0000256" key="3">
    <source>
        <dbReference type="ARBA" id="ARBA00022490"/>
    </source>
</evidence>
<proteinExistence type="inferred from homology"/>
<evidence type="ECO:0000256" key="5">
    <source>
        <dbReference type="ARBA" id="ARBA00022741"/>
    </source>
</evidence>
<dbReference type="Proteomes" id="UP000288216">
    <property type="component" value="Unassembled WGS sequence"/>
</dbReference>
<gene>
    <name evidence="9" type="ORF">scyTo_0019432</name>
</gene>
<dbReference type="EMBL" id="BFAA01014442">
    <property type="protein sequence ID" value="GCB78566.1"/>
    <property type="molecule type" value="Genomic_DNA"/>
</dbReference>
<dbReference type="Pfam" id="PF00091">
    <property type="entry name" value="Tubulin"/>
    <property type="match status" value="1"/>
</dbReference>
<evidence type="ECO:0000256" key="7">
    <source>
        <dbReference type="ARBA" id="ARBA00023212"/>
    </source>
</evidence>
<dbReference type="InterPro" id="IPR003008">
    <property type="entry name" value="Tubulin_FtsZ_GTPase"/>
</dbReference>
<dbReference type="STRING" id="75743.A0A401PZM3"/>
<accession>A0A401PZM3</accession>
<protein>
    <recommendedName>
        <fullName evidence="8">Tubulin/FtsZ GTPase domain-containing protein</fullName>
    </recommendedName>
</protein>
<comment type="subcellular location">
    <subcellularLocation>
        <location evidence="1">Cytoplasm</location>
        <location evidence="1">Cytoskeleton</location>
    </subcellularLocation>
</comment>